<dbReference type="InterPro" id="IPR024760">
    <property type="entry name" value="HTH_dom_conjug_TS-like"/>
</dbReference>
<dbReference type="Pfam" id="PF12645">
    <property type="entry name" value="HTH_16"/>
    <property type="match status" value="1"/>
</dbReference>
<protein>
    <recommendedName>
        <fullName evidence="1">Helix-turn-helix conjugative transposon-like domain-containing protein</fullName>
    </recommendedName>
</protein>
<dbReference type="Proteomes" id="UP000003597">
    <property type="component" value="Unassembled WGS sequence"/>
</dbReference>
<feature type="domain" description="Helix-turn-helix conjugative transposon-like" evidence="1">
    <location>
        <begin position="9"/>
        <end position="73"/>
    </location>
</feature>
<reference evidence="2 3" key="1">
    <citation type="submission" date="2011-08" db="EMBL/GenBank/DDBJ databases">
        <authorList>
            <person name="Weinstock G."/>
            <person name="Sodergren E."/>
            <person name="Clifton S."/>
            <person name="Fulton L."/>
            <person name="Fulton B."/>
            <person name="Courtney L."/>
            <person name="Fronick C."/>
            <person name="Harrison M."/>
            <person name="Strong C."/>
            <person name="Farmer C."/>
            <person name="Delahaunty K."/>
            <person name="Markovic C."/>
            <person name="Hall O."/>
            <person name="Minx P."/>
            <person name="Tomlinson C."/>
            <person name="Mitreva M."/>
            <person name="Hou S."/>
            <person name="Chen J."/>
            <person name="Wollam A."/>
            <person name="Pepin K.H."/>
            <person name="Johnson M."/>
            <person name="Bhonagiri V."/>
            <person name="Zhang X."/>
            <person name="Suruliraj S."/>
            <person name="Warren W."/>
            <person name="Chinwalla A."/>
            <person name="Mardis E.R."/>
            <person name="Wilson R.K."/>
        </authorList>
    </citation>
    <scope>NUCLEOTIDE SEQUENCE [LARGE SCALE GENOMIC DNA]</scope>
    <source>
        <strain evidence="2 3">ATCC 33091</strain>
    </source>
</reference>
<keyword evidence="3" id="KW-1185">Reference proteome</keyword>
<sequence>MSKGKYIHFDTLVSAKTGDIVAIQDILNQFRGYIISRSLRTAYRPDGSLYQYIDTDVQHKMETDLIEAIYKFEIR</sequence>
<organism evidence="2 3">
    <name type="scientific">Listeria innocua ATCC 33091</name>
    <dbReference type="NCBI Taxonomy" id="1002366"/>
    <lineage>
        <taxon>Bacteria</taxon>
        <taxon>Bacillati</taxon>
        <taxon>Bacillota</taxon>
        <taxon>Bacilli</taxon>
        <taxon>Bacillales</taxon>
        <taxon>Listeriaceae</taxon>
        <taxon>Listeria</taxon>
    </lineage>
</organism>
<accession>A0AB72Z790</accession>
<evidence type="ECO:0000259" key="1">
    <source>
        <dbReference type="Pfam" id="PF12645"/>
    </source>
</evidence>
<dbReference type="AlphaFoldDB" id="A0AB72Z790"/>
<evidence type="ECO:0000313" key="3">
    <source>
        <dbReference type="Proteomes" id="UP000003597"/>
    </source>
</evidence>
<dbReference type="EMBL" id="AGCN01000033">
    <property type="protein sequence ID" value="EHN60732.1"/>
    <property type="molecule type" value="Genomic_DNA"/>
</dbReference>
<gene>
    <name evidence="2" type="ORF">HMPREF0557_02246</name>
</gene>
<dbReference type="RefSeq" id="WP_003772011.1">
    <property type="nucleotide sequence ID" value="NZ_JH556647.1"/>
</dbReference>
<proteinExistence type="predicted"/>
<evidence type="ECO:0000313" key="2">
    <source>
        <dbReference type="EMBL" id="EHN60732.1"/>
    </source>
</evidence>
<comment type="caution">
    <text evidence="2">The sequence shown here is derived from an EMBL/GenBank/DDBJ whole genome shotgun (WGS) entry which is preliminary data.</text>
</comment>
<name>A0AB72Z790_LISIO</name>